<reference evidence="2 3" key="1">
    <citation type="submission" date="2019-09" db="EMBL/GenBank/DDBJ databases">
        <title>Actinomadura physcomitrii sp. nov., a novel actinomycete isolated from moss [Physcomitrium sphaericum (Ludw) Fuernr].</title>
        <authorList>
            <person name="Zhuang X."/>
            <person name="Liu C."/>
        </authorList>
    </citation>
    <scope>NUCLEOTIDE SEQUENCE [LARGE SCALE GENOMIC DNA]</scope>
    <source>
        <strain evidence="2 3">HMC1</strain>
    </source>
</reference>
<proteinExistence type="predicted"/>
<evidence type="ECO:0000256" key="1">
    <source>
        <dbReference type="SAM" id="SignalP"/>
    </source>
</evidence>
<evidence type="ECO:0000313" key="2">
    <source>
        <dbReference type="EMBL" id="KAB2352192.1"/>
    </source>
</evidence>
<evidence type="ECO:0000313" key="3">
    <source>
        <dbReference type="Proteomes" id="UP000468735"/>
    </source>
</evidence>
<dbReference type="OrthoDB" id="3402709at2"/>
<name>A0A6H9Z2E1_9ACTN</name>
<evidence type="ECO:0008006" key="4">
    <source>
        <dbReference type="Google" id="ProtNLM"/>
    </source>
</evidence>
<dbReference type="RefSeq" id="WP_151556772.1">
    <property type="nucleotide sequence ID" value="NZ_WBMT01000001.1"/>
</dbReference>
<feature type="chain" id="PRO_5026009070" description="Secreted protein" evidence="1">
    <location>
        <begin position="29"/>
        <end position="121"/>
    </location>
</feature>
<dbReference type="AlphaFoldDB" id="A0A6H9Z2E1"/>
<comment type="caution">
    <text evidence="2">The sequence shown here is derived from an EMBL/GenBank/DDBJ whole genome shotgun (WGS) entry which is preliminary data.</text>
</comment>
<accession>A0A6H9Z2E1</accession>
<organism evidence="2 3">
    <name type="scientific">Actinomadura rudentiformis</name>
    <dbReference type="NCBI Taxonomy" id="359158"/>
    <lineage>
        <taxon>Bacteria</taxon>
        <taxon>Bacillati</taxon>
        <taxon>Actinomycetota</taxon>
        <taxon>Actinomycetes</taxon>
        <taxon>Streptosporangiales</taxon>
        <taxon>Thermomonosporaceae</taxon>
        <taxon>Actinomadura</taxon>
    </lineage>
</organism>
<protein>
    <recommendedName>
        <fullName evidence="4">Secreted protein</fullName>
    </recommendedName>
</protein>
<dbReference type="Proteomes" id="UP000468735">
    <property type="component" value="Unassembled WGS sequence"/>
</dbReference>
<gene>
    <name evidence="2" type="ORF">F8566_00280</name>
</gene>
<keyword evidence="1" id="KW-0732">Signal</keyword>
<keyword evidence="3" id="KW-1185">Reference proteome</keyword>
<dbReference type="EMBL" id="WBMT01000001">
    <property type="protein sequence ID" value="KAB2352192.1"/>
    <property type="molecule type" value="Genomic_DNA"/>
</dbReference>
<feature type="signal peptide" evidence="1">
    <location>
        <begin position="1"/>
        <end position="28"/>
    </location>
</feature>
<sequence>MLITRKRTAVTIGLAAVLLGSGITPAHADWTANVSGGYGYVRTSKTRVGACDTSGNNWGVRTFYVTSNGVSDSVGDWNGSSSGCGEEGPSGGGTIVKFRVCTGPGSENRQCNPSTTGWIQL</sequence>